<sequence length="218" mass="23466">MNSYWQQWTHYLPIVVAIALVVLRPLWPLTRHAVTLAHEAGHALAAIATGRRLSGIRLHTDSSGLTLSRGRARGPGMVLTAAAGYLAPSLLGLAGGVLIATDQLRVLIWGAFALIVAMVPFIRNVFGLLVVVAAAVLFGGVAFYGSPSLQLHFGYVAIWILLFGNLRTIVEASRTRSGTSDFDQLRALTHLPRVLWVALLTVISVAAGVLAWRVQYPT</sequence>
<dbReference type="AlphaFoldDB" id="A0A848KHW4"/>
<keyword evidence="3" id="KW-1185">Reference proteome</keyword>
<feature type="transmembrane region" description="Helical" evidence="1">
    <location>
        <begin position="106"/>
        <end position="122"/>
    </location>
</feature>
<dbReference type="Pfam" id="PF13398">
    <property type="entry name" value="Peptidase_M50B"/>
    <property type="match status" value="1"/>
</dbReference>
<keyword evidence="1" id="KW-1133">Transmembrane helix</keyword>
<evidence type="ECO:0000256" key="1">
    <source>
        <dbReference type="SAM" id="Phobius"/>
    </source>
</evidence>
<dbReference type="RefSeq" id="WP_169587153.1">
    <property type="nucleotide sequence ID" value="NZ_VCQU01000004.1"/>
</dbReference>
<feature type="transmembrane region" description="Helical" evidence="1">
    <location>
        <begin position="77"/>
        <end position="100"/>
    </location>
</feature>
<reference evidence="2 3" key="2">
    <citation type="submission" date="2020-06" db="EMBL/GenBank/DDBJ databases">
        <title>Antribacter stalactiti gen. nov., sp. nov., a new member of the family Nacardiaceae isolated from a cave.</title>
        <authorList>
            <person name="Kim I.S."/>
        </authorList>
    </citation>
    <scope>NUCLEOTIDE SEQUENCE [LARGE SCALE GENOMIC DNA]</scope>
    <source>
        <strain evidence="2 3">YC2-7</strain>
    </source>
</reference>
<dbReference type="InterPro" id="IPR049500">
    <property type="entry name" value="Peptidase_M50B-like"/>
</dbReference>
<keyword evidence="1" id="KW-0812">Transmembrane</keyword>
<protein>
    <submittedName>
        <fullName evidence="2">M50 family metallopeptidase</fullName>
    </submittedName>
</protein>
<name>A0A848KHW4_9NOCA</name>
<dbReference type="EMBL" id="VCQU01000004">
    <property type="protein sequence ID" value="NMN95820.1"/>
    <property type="molecule type" value="Genomic_DNA"/>
</dbReference>
<evidence type="ECO:0000313" key="2">
    <source>
        <dbReference type="EMBL" id="NMN95820.1"/>
    </source>
</evidence>
<gene>
    <name evidence="2" type="ORF">FGL95_12320</name>
</gene>
<evidence type="ECO:0000313" key="3">
    <source>
        <dbReference type="Proteomes" id="UP000535543"/>
    </source>
</evidence>
<reference evidence="2 3" key="1">
    <citation type="submission" date="2019-05" db="EMBL/GenBank/DDBJ databases">
        <authorList>
            <person name="Lee S.D."/>
        </authorList>
    </citation>
    <scope>NUCLEOTIDE SEQUENCE [LARGE SCALE GENOMIC DNA]</scope>
    <source>
        <strain evidence="2 3">YC2-7</strain>
    </source>
</reference>
<feature type="transmembrane region" description="Helical" evidence="1">
    <location>
        <begin position="191"/>
        <end position="212"/>
    </location>
</feature>
<comment type="caution">
    <text evidence="2">The sequence shown here is derived from an EMBL/GenBank/DDBJ whole genome shotgun (WGS) entry which is preliminary data.</text>
</comment>
<organism evidence="2 3">
    <name type="scientific">Antrihabitans stalactiti</name>
    <dbReference type="NCBI Taxonomy" id="2584121"/>
    <lineage>
        <taxon>Bacteria</taxon>
        <taxon>Bacillati</taxon>
        <taxon>Actinomycetota</taxon>
        <taxon>Actinomycetes</taxon>
        <taxon>Mycobacteriales</taxon>
        <taxon>Nocardiaceae</taxon>
        <taxon>Antrihabitans</taxon>
    </lineage>
</organism>
<feature type="transmembrane region" description="Helical" evidence="1">
    <location>
        <begin position="6"/>
        <end position="23"/>
    </location>
</feature>
<feature type="transmembrane region" description="Helical" evidence="1">
    <location>
        <begin position="152"/>
        <end position="170"/>
    </location>
</feature>
<feature type="transmembrane region" description="Helical" evidence="1">
    <location>
        <begin position="127"/>
        <end position="146"/>
    </location>
</feature>
<proteinExistence type="predicted"/>
<accession>A0A848KHW4</accession>
<dbReference type="Proteomes" id="UP000535543">
    <property type="component" value="Unassembled WGS sequence"/>
</dbReference>
<keyword evidence="1" id="KW-0472">Membrane</keyword>